<feature type="domain" description="Activator of Hsp90 ATPase homologue 1/2-like C-terminal" evidence="2">
    <location>
        <begin position="14"/>
        <end position="160"/>
    </location>
</feature>
<evidence type="ECO:0000256" key="1">
    <source>
        <dbReference type="ARBA" id="ARBA00006817"/>
    </source>
</evidence>
<organism evidence="3 4">
    <name type="scientific">Paenibacillus terreus</name>
    <dbReference type="NCBI Taxonomy" id="1387834"/>
    <lineage>
        <taxon>Bacteria</taxon>
        <taxon>Bacillati</taxon>
        <taxon>Bacillota</taxon>
        <taxon>Bacilli</taxon>
        <taxon>Bacillales</taxon>
        <taxon>Paenibacillaceae</taxon>
        <taxon>Paenibacillus</taxon>
    </lineage>
</organism>
<keyword evidence="4" id="KW-1185">Reference proteome</keyword>
<dbReference type="Proteomes" id="UP001580407">
    <property type="component" value="Unassembled WGS sequence"/>
</dbReference>
<gene>
    <name evidence="3" type="ORF">ACE3NQ_26395</name>
</gene>
<sequence length="164" mass="18577">MSKTAELVITRTINAPRELVFEAFTQKEHLKHWWGPAGWEMEVIKLDLRPGGICHYCLQADGNVMWSKFVYREISAPEKVIYVSSFADEEGNTNRGPFSETWPLEVLNTLTFSEQNGKTMITLHAVPLTTAEEELETFKSILDSMQQGFGAAFEQLDQYLAAKG</sequence>
<evidence type="ECO:0000313" key="3">
    <source>
        <dbReference type="EMBL" id="MFB5684439.1"/>
    </source>
</evidence>
<dbReference type="InterPro" id="IPR023393">
    <property type="entry name" value="START-like_dom_sf"/>
</dbReference>
<comment type="caution">
    <text evidence="3">The sequence shown here is derived from an EMBL/GenBank/DDBJ whole genome shotgun (WGS) entry which is preliminary data.</text>
</comment>
<protein>
    <submittedName>
        <fullName evidence="3">SRPBCC domain-containing protein</fullName>
    </submittedName>
</protein>
<comment type="similarity">
    <text evidence="1">Belongs to the AHA1 family.</text>
</comment>
<dbReference type="SUPFAM" id="SSF55961">
    <property type="entry name" value="Bet v1-like"/>
    <property type="match status" value="1"/>
</dbReference>
<dbReference type="Pfam" id="PF08327">
    <property type="entry name" value="AHSA1"/>
    <property type="match status" value="1"/>
</dbReference>
<proteinExistence type="inferred from homology"/>
<evidence type="ECO:0000259" key="2">
    <source>
        <dbReference type="Pfam" id="PF08327"/>
    </source>
</evidence>
<accession>A0ABV5BGB0</accession>
<dbReference type="InterPro" id="IPR013538">
    <property type="entry name" value="ASHA1/2-like_C"/>
</dbReference>
<reference evidence="3 4" key="1">
    <citation type="submission" date="2024-09" db="EMBL/GenBank/DDBJ databases">
        <authorList>
            <person name="Ruan L."/>
        </authorList>
    </citation>
    <scope>NUCLEOTIDE SEQUENCE [LARGE SCALE GENOMIC DNA]</scope>
    <source>
        <strain evidence="3 4">D33</strain>
    </source>
</reference>
<name>A0ABV5BGB0_9BACL</name>
<dbReference type="RefSeq" id="WP_375528122.1">
    <property type="nucleotide sequence ID" value="NZ_JBHILM010000041.1"/>
</dbReference>
<evidence type="ECO:0000313" key="4">
    <source>
        <dbReference type="Proteomes" id="UP001580407"/>
    </source>
</evidence>
<dbReference type="EMBL" id="JBHILM010000041">
    <property type="protein sequence ID" value="MFB5684439.1"/>
    <property type="molecule type" value="Genomic_DNA"/>
</dbReference>
<dbReference type="Gene3D" id="3.30.530.20">
    <property type="match status" value="1"/>
</dbReference>